<dbReference type="PANTHER" id="PTHR42951:SF4">
    <property type="entry name" value="ACYL-COENZYME A THIOESTERASE MBLAC2"/>
    <property type="match status" value="1"/>
</dbReference>
<dbReference type="SMART" id="SM00849">
    <property type="entry name" value="Lactamase_B"/>
    <property type="match status" value="1"/>
</dbReference>
<accession>A0A9W6VC94</accession>
<evidence type="ECO:0000313" key="2">
    <source>
        <dbReference type="EMBL" id="GLW93768.1"/>
    </source>
</evidence>
<protein>
    <submittedName>
        <fullName evidence="2">MBL fold metallo-hydrolase</fullName>
    </submittedName>
</protein>
<dbReference type="InterPro" id="IPR050855">
    <property type="entry name" value="NDM-1-like"/>
</dbReference>
<proteinExistence type="predicted"/>
<dbReference type="CDD" id="cd16282">
    <property type="entry name" value="metallo-hydrolase-like_MBL-fold"/>
    <property type="match status" value="1"/>
</dbReference>
<dbReference type="AlphaFoldDB" id="A0A9W6VC94"/>
<dbReference type="InterPro" id="IPR001279">
    <property type="entry name" value="Metallo-B-lactamas"/>
</dbReference>
<reference evidence="2" key="1">
    <citation type="submission" date="2023-02" db="EMBL/GenBank/DDBJ databases">
        <title>Actinokineospora globicatena NBRC 15670.</title>
        <authorList>
            <person name="Ichikawa N."/>
            <person name="Sato H."/>
            <person name="Tonouchi N."/>
        </authorList>
    </citation>
    <scope>NUCLEOTIDE SEQUENCE</scope>
    <source>
        <strain evidence="2">NBRC 15670</strain>
    </source>
</reference>
<keyword evidence="3" id="KW-1185">Reference proteome</keyword>
<dbReference type="EMBL" id="BSSD01000007">
    <property type="protein sequence ID" value="GLW93768.1"/>
    <property type="molecule type" value="Genomic_DNA"/>
</dbReference>
<gene>
    <name evidence="2" type="ORF">Aglo03_45840</name>
</gene>
<dbReference type="InterPro" id="IPR036866">
    <property type="entry name" value="RibonucZ/Hydroxyglut_hydro"/>
</dbReference>
<dbReference type="RefSeq" id="WP_285612045.1">
    <property type="nucleotide sequence ID" value="NZ_BSSD01000007.1"/>
</dbReference>
<feature type="domain" description="Metallo-beta-lactamase" evidence="1">
    <location>
        <begin position="19"/>
        <end position="209"/>
    </location>
</feature>
<dbReference type="Pfam" id="PF00753">
    <property type="entry name" value="Lactamase_B"/>
    <property type="match status" value="1"/>
</dbReference>
<dbReference type="SUPFAM" id="SSF56281">
    <property type="entry name" value="Metallo-hydrolase/oxidoreductase"/>
    <property type="match status" value="1"/>
</dbReference>
<evidence type="ECO:0000259" key="1">
    <source>
        <dbReference type="SMART" id="SM00849"/>
    </source>
</evidence>
<organism evidence="2 3">
    <name type="scientific">Actinokineospora globicatena</name>
    <dbReference type="NCBI Taxonomy" id="103729"/>
    <lineage>
        <taxon>Bacteria</taxon>
        <taxon>Bacillati</taxon>
        <taxon>Actinomycetota</taxon>
        <taxon>Actinomycetes</taxon>
        <taxon>Pseudonocardiales</taxon>
        <taxon>Pseudonocardiaceae</taxon>
        <taxon>Actinokineospora</taxon>
    </lineage>
</organism>
<dbReference type="PANTHER" id="PTHR42951">
    <property type="entry name" value="METALLO-BETA-LACTAMASE DOMAIN-CONTAINING"/>
    <property type="match status" value="1"/>
</dbReference>
<dbReference type="Proteomes" id="UP001165042">
    <property type="component" value="Unassembled WGS sequence"/>
</dbReference>
<dbReference type="Gene3D" id="3.60.15.10">
    <property type="entry name" value="Ribonuclease Z/Hydroxyacylglutathione hydrolase-like"/>
    <property type="match status" value="1"/>
</dbReference>
<evidence type="ECO:0000313" key="3">
    <source>
        <dbReference type="Proteomes" id="UP001165042"/>
    </source>
</evidence>
<comment type="caution">
    <text evidence="2">The sequence shown here is derived from an EMBL/GenBank/DDBJ whole genome shotgun (WGS) entry which is preliminary data.</text>
</comment>
<sequence length="266" mass="28760">MRWIELADRVFASRYAELDQTLGLVVGDDRCLVVDTGTDEHHGAEWAAAVREVTALPWTVVITHAHWDHFLGTAAFPGADVWAHPRCTAEIDGHARDQAESWAERYRESGRDDLADRLLAARVVRPTHEVVDHVELDLGGRSVTLVHPGRGHTDNDVLVHVPDDGVVFAGDTVEQGAPPSIGKDGYPLEWPAALDALLDLGPRIIVPGHGEPVDPGFVRGQRAELAVVASLFDGVRSGTLSVDEAVAQSPYPAEATRPALERGRVA</sequence>
<name>A0A9W6VC94_9PSEU</name>